<dbReference type="InterPro" id="IPR013324">
    <property type="entry name" value="RNA_pol_sigma_r3/r4-like"/>
</dbReference>
<dbReference type="GO" id="GO:0016987">
    <property type="term" value="F:sigma factor activity"/>
    <property type="evidence" value="ECO:0007669"/>
    <property type="project" value="UniProtKB-KW"/>
</dbReference>
<keyword evidence="4 6" id="KW-0238">DNA-binding</keyword>
<dbReference type="InterPro" id="IPR036388">
    <property type="entry name" value="WH-like_DNA-bd_sf"/>
</dbReference>
<dbReference type="AlphaFoldDB" id="A0A1H7Z1U5"/>
<accession>A0A1H7Z1U5</accession>
<evidence type="ECO:0000259" key="7">
    <source>
        <dbReference type="Pfam" id="PF04542"/>
    </source>
</evidence>
<evidence type="ECO:0000313" key="9">
    <source>
        <dbReference type="Proteomes" id="UP000199158"/>
    </source>
</evidence>
<keyword evidence="5 6" id="KW-0804">Transcription</keyword>
<dbReference type="InterPro" id="IPR039425">
    <property type="entry name" value="RNA_pol_sigma-70-like"/>
</dbReference>
<sequence>MRKKDEIETIYYSYSDDIYKYLLSMCRNSAVAEDLLQSTFLNVIKGIAGFRNSSTIKTWIFTIARHEYFRWLKKNTPSLPLNEEIPANCNIENDFERCDQTKKILEYLNALEEPNRSLMILRLTGDLTFKEIGTMLGKTEGWARVTFMRTKYKLIQDLKED</sequence>
<dbReference type="PANTHER" id="PTHR43133:SF52">
    <property type="entry name" value="ECF RNA POLYMERASE SIGMA FACTOR SIGL"/>
    <property type="match status" value="1"/>
</dbReference>
<dbReference type="OrthoDB" id="9795666at2"/>
<evidence type="ECO:0000256" key="5">
    <source>
        <dbReference type="ARBA" id="ARBA00023163"/>
    </source>
</evidence>
<dbReference type="Pfam" id="PF04542">
    <property type="entry name" value="Sigma70_r2"/>
    <property type="match status" value="1"/>
</dbReference>
<organism evidence="8 9">
    <name type="scientific">Hydrogenoanaerobacterium saccharovorans</name>
    <dbReference type="NCBI Taxonomy" id="474960"/>
    <lineage>
        <taxon>Bacteria</taxon>
        <taxon>Bacillati</taxon>
        <taxon>Bacillota</taxon>
        <taxon>Clostridia</taxon>
        <taxon>Eubacteriales</taxon>
        <taxon>Oscillospiraceae</taxon>
        <taxon>Hydrogenoanaerobacterium</taxon>
    </lineage>
</organism>
<dbReference type="RefSeq" id="WP_092751120.1">
    <property type="nucleotide sequence ID" value="NZ_FOCG01000001.1"/>
</dbReference>
<dbReference type="GO" id="GO:0003677">
    <property type="term" value="F:DNA binding"/>
    <property type="evidence" value="ECO:0007669"/>
    <property type="project" value="UniProtKB-KW"/>
</dbReference>
<evidence type="ECO:0000256" key="3">
    <source>
        <dbReference type="ARBA" id="ARBA00023082"/>
    </source>
</evidence>
<evidence type="ECO:0000313" key="8">
    <source>
        <dbReference type="EMBL" id="SEM52440.1"/>
    </source>
</evidence>
<dbReference type="SUPFAM" id="SSF88946">
    <property type="entry name" value="Sigma2 domain of RNA polymerase sigma factors"/>
    <property type="match status" value="1"/>
</dbReference>
<reference evidence="8 9" key="1">
    <citation type="submission" date="2016-10" db="EMBL/GenBank/DDBJ databases">
        <authorList>
            <person name="de Groot N.N."/>
        </authorList>
    </citation>
    <scope>NUCLEOTIDE SEQUENCE [LARGE SCALE GENOMIC DNA]</scope>
    <source>
        <strain evidence="8 9">CGMCC 1.5070</strain>
    </source>
</reference>
<feature type="domain" description="RNA polymerase sigma-70 region 2" evidence="7">
    <location>
        <begin position="11"/>
        <end position="75"/>
    </location>
</feature>
<protein>
    <recommendedName>
        <fullName evidence="6">RNA polymerase sigma factor</fullName>
    </recommendedName>
</protein>
<dbReference type="EMBL" id="FOCG01000001">
    <property type="protein sequence ID" value="SEM52440.1"/>
    <property type="molecule type" value="Genomic_DNA"/>
</dbReference>
<keyword evidence="9" id="KW-1185">Reference proteome</keyword>
<dbReference type="STRING" id="474960.SAMN05216180_0396"/>
<dbReference type="InterPro" id="IPR014284">
    <property type="entry name" value="RNA_pol_sigma-70_dom"/>
</dbReference>
<dbReference type="NCBIfam" id="TIGR02937">
    <property type="entry name" value="sigma70-ECF"/>
    <property type="match status" value="1"/>
</dbReference>
<dbReference type="InterPro" id="IPR013325">
    <property type="entry name" value="RNA_pol_sigma_r2"/>
</dbReference>
<dbReference type="InterPro" id="IPR007627">
    <property type="entry name" value="RNA_pol_sigma70_r2"/>
</dbReference>
<gene>
    <name evidence="8" type="ORF">SAMN05216180_0396</name>
</gene>
<dbReference type="SUPFAM" id="SSF88659">
    <property type="entry name" value="Sigma3 and sigma4 domains of RNA polymerase sigma factors"/>
    <property type="match status" value="1"/>
</dbReference>
<keyword evidence="3 6" id="KW-0731">Sigma factor</keyword>
<evidence type="ECO:0000256" key="4">
    <source>
        <dbReference type="ARBA" id="ARBA00023125"/>
    </source>
</evidence>
<dbReference type="PANTHER" id="PTHR43133">
    <property type="entry name" value="RNA POLYMERASE ECF-TYPE SIGMA FACTO"/>
    <property type="match status" value="1"/>
</dbReference>
<dbReference type="Proteomes" id="UP000199158">
    <property type="component" value="Unassembled WGS sequence"/>
</dbReference>
<dbReference type="PROSITE" id="PS01063">
    <property type="entry name" value="SIGMA70_ECF"/>
    <property type="match status" value="1"/>
</dbReference>
<dbReference type="Gene3D" id="1.10.1740.10">
    <property type="match status" value="1"/>
</dbReference>
<dbReference type="GO" id="GO:0006352">
    <property type="term" value="P:DNA-templated transcription initiation"/>
    <property type="evidence" value="ECO:0007669"/>
    <property type="project" value="InterPro"/>
</dbReference>
<dbReference type="InterPro" id="IPR000838">
    <property type="entry name" value="RNA_pol_sigma70_ECF_CS"/>
</dbReference>
<evidence type="ECO:0000256" key="6">
    <source>
        <dbReference type="RuleBase" id="RU000716"/>
    </source>
</evidence>
<comment type="similarity">
    <text evidence="1 6">Belongs to the sigma-70 factor family. ECF subfamily.</text>
</comment>
<keyword evidence="2 6" id="KW-0805">Transcription regulation</keyword>
<evidence type="ECO:0000256" key="2">
    <source>
        <dbReference type="ARBA" id="ARBA00023015"/>
    </source>
</evidence>
<dbReference type="Gene3D" id="1.10.10.10">
    <property type="entry name" value="Winged helix-like DNA-binding domain superfamily/Winged helix DNA-binding domain"/>
    <property type="match status" value="1"/>
</dbReference>
<evidence type="ECO:0000256" key="1">
    <source>
        <dbReference type="ARBA" id="ARBA00010641"/>
    </source>
</evidence>
<name>A0A1H7Z1U5_9FIRM</name>
<proteinExistence type="inferred from homology"/>